<dbReference type="AlphaFoldDB" id="A0A225W6K3"/>
<proteinExistence type="predicted"/>
<evidence type="ECO:0000313" key="1">
    <source>
        <dbReference type="EMBL" id="OWZ13373.1"/>
    </source>
</evidence>
<dbReference type="CDD" id="cd09272">
    <property type="entry name" value="RNase_HI_RT_Ty1"/>
    <property type="match status" value="1"/>
</dbReference>
<gene>
    <name evidence="1" type="ORF">PHMEG_00013312</name>
</gene>
<accession>A0A225W6K3</accession>
<organism evidence="1 2">
    <name type="scientific">Phytophthora megakarya</name>
    <dbReference type="NCBI Taxonomy" id="4795"/>
    <lineage>
        <taxon>Eukaryota</taxon>
        <taxon>Sar</taxon>
        <taxon>Stramenopiles</taxon>
        <taxon>Oomycota</taxon>
        <taxon>Peronosporomycetes</taxon>
        <taxon>Peronosporales</taxon>
        <taxon>Peronosporaceae</taxon>
        <taxon>Phytophthora</taxon>
    </lineage>
</organism>
<dbReference type="OrthoDB" id="93978at2759"/>
<comment type="caution">
    <text evidence="1">The sequence shown here is derived from an EMBL/GenBank/DDBJ whole genome shotgun (WGS) entry which is preliminary data.</text>
</comment>
<dbReference type="EMBL" id="NBNE01001597">
    <property type="protein sequence ID" value="OWZ13373.1"/>
    <property type="molecule type" value="Genomic_DNA"/>
</dbReference>
<protein>
    <submittedName>
        <fullName evidence="1">Polyprotein</fullName>
    </submittedName>
</protein>
<keyword evidence="2" id="KW-1185">Reference proteome</keyword>
<reference evidence="2" key="1">
    <citation type="submission" date="2017-03" db="EMBL/GenBank/DDBJ databases">
        <title>Phytopthora megakarya and P. palmivora, two closely related causual agents of cacao black pod achieved similar genome size and gene model numbers by different mechanisms.</title>
        <authorList>
            <person name="Ali S."/>
            <person name="Shao J."/>
            <person name="Larry D.J."/>
            <person name="Kronmiller B."/>
            <person name="Shen D."/>
            <person name="Strem M.D."/>
            <person name="Melnick R.L."/>
            <person name="Guiltinan M.J."/>
            <person name="Tyler B.M."/>
            <person name="Meinhardt L.W."/>
            <person name="Bailey B.A."/>
        </authorList>
    </citation>
    <scope>NUCLEOTIDE SEQUENCE [LARGE SCALE GENOMIC DNA]</scope>
    <source>
        <strain evidence="2">zdho120</strain>
    </source>
</reference>
<dbReference type="STRING" id="4795.A0A225W6K3"/>
<evidence type="ECO:0000313" key="2">
    <source>
        <dbReference type="Proteomes" id="UP000198211"/>
    </source>
</evidence>
<name>A0A225W6K3_9STRA</name>
<dbReference type="Proteomes" id="UP000198211">
    <property type="component" value="Unassembled WGS sequence"/>
</dbReference>
<sequence>MALSLAALEAMWLRNLLGELDLDDLPSTTINDDNKAAIALAEHAGYQSRAKHIALRYHFVCEAVEEDILTLEYIPSAMQLAAFMTKVLPTPQFTKLVAESGITN</sequence>